<gene>
    <name evidence="2" type="ORF">Ate02nite_58990</name>
</gene>
<protein>
    <submittedName>
        <fullName evidence="2">Uncharacterized protein</fullName>
    </submittedName>
</protein>
<comment type="caution">
    <text evidence="2">The sequence shown here is derived from an EMBL/GenBank/DDBJ whole genome shotgun (WGS) entry which is preliminary data.</text>
</comment>
<organism evidence="2 3">
    <name type="scientific">Paractinoplanes tereljensis</name>
    <dbReference type="NCBI Taxonomy" id="571912"/>
    <lineage>
        <taxon>Bacteria</taxon>
        <taxon>Bacillati</taxon>
        <taxon>Actinomycetota</taxon>
        <taxon>Actinomycetes</taxon>
        <taxon>Micromonosporales</taxon>
        <taxon>Micromonosporaceae</taxon>
        <taxon>Paractinoplanes</taxon>
    </lineage>
</organism>
<sequence length="262" mass="27273">MKRSGPFGIIAGVLALALAALGAFAWVHARFTDTPAACAVPAAAPDKPRGPAAGGLKVVEQGFTNLNSGASFGAIVENTSTSVAYRTRVTFGFSNNGKPIEDIPSPLNTQEIPILRPGQRIGVGDTRVLAAPHSATAVEVRLGETTWLTPDEAGRGVLPVTTTDVRTEHPNADYSGYLKISYTTASPTCRPLAWRGVATVLRNQSGTIVGGVLDGSANGCATGPHVTSPGRLLPAADDTRTEVYPYCDLQRPAEDIANQLAN</sequence>
<evidence type="ECO:0000313" key="3">
    <source>
        <dbReference type="Proteomes" id="UP000623608"/>
    </source>
</evidence>
<accession>A0A919NQE2</accession>
<dbReference type="AlphaFoldDB" id="A0A919NQE2"/>
<feature type="signal peptide" evidence="1">
    <location>
        <begin position="1"/>
        <end position="25"/>
    </location>
</feature>
<dbReference type="Proteomes" id="UP000623608">
    <property type="component" value="Unassembled WGS sequence"/>
</dbReference>
<dbReference type="RefSeq" id="WP_203811072.1">
    <property type="nucleotide sequence ID" value="NZ_BOMY01000038.1"/>
</dbReference>
<evidence type="ECO:0000256" key="1">
    <source>
        <dbReference type="SAM" id="SignalP"/>
    </source>
</evidence>
<dbReference type="EMBL" id="BOMY01000038">
    <property type="protein sequence ID" value="GIF23169.1"/>
    <property type="molecule type" value="Genomic_DNA"/>
</dbReference>
<evidence type="ECO:0000313" key="2">
    <source>
        <dbReference type="EMBL" id="GIF23169.1"/>
    </source>
</evidence>
<reference evidence="2" key="1">
    <citation type="submission" date="2021-01" db="EMBL/GenBank/DDBJ databases">
        <title>Whole genome shotgun sequence of Actinoplanes tereljensis NBRC 105297.</title>
        <authorList>
            <person name="Komaki H."/>
            <person name="Tamura T."/>
        </authorList>
    </citation>
    <scope>NUCLEOTIDE SEQUENCE</scope>
    <source>
        <strain evidence="2">NBRC 105297</strain>
    </source>
</reference>
<proteinExistence type="predicted"/>
<name>A0A919NQE2_9ACTN</name>
<keyword evidence="1" id="KW-0732">Signal</keyword>
<keyword evidence="3" id="KW-1185">Reference proteome</keyword>
<feature type="chain" id="PRO_5036953289" evidence="1">
    <location>
        <begin position="26"/>
        <end position="262"/>
    </location>
</feature>